<feature type="domain" description="dATP/dGTP diphosphohydrolase N-terminal" evidence="1">
    <location>
        <begin position="1"/>
        <end position="55"/>
    </location>
</feature>
<dbReference type="InterPro" id="IPR044038">
    <property type="entry name" value="dATP/dGTP_diPOhydrolase_N"/>
</dbReference>
<protein>
    <recommendedName>
        <fullName evidence="1">dATP/dGTP diphosphohydrolase N-terminal domain-containing protein</fullName>
    </recommendedName>
</protein>
<sequence length="160" mass="17379">KKYGPFNWREKGVKHTVYLDAIKRHLLALYDGQWKDSKSGIPHLGHIIAGAAIITLTYTAKADSIASGQCGTVQWAVWQEASAGDRFVRKMSETSTSFDEAFIVTPKCTVAASGNNMKATVSFLTAAPAGTNLFHISWKAEIISTETQSNAGFDANIKIL</sequence>
<evidence type="ECO:0000313" key="2">
    <source>
        <dbReference type="EMBL" id="KKL52266.1"/>
    </source>
</evidence>
<evidence type="ECO:0000259" key="1">
    <source>
        <dbReference type="Pfam" id="PF18909"/>
    </source>
</evidence>
<feature type="non-terminal residue" evidence="2">
    <location>
        <position position="1"/>
    </location>
</feature>
<organism evidence="2">
    <name type="scientific">marine sediment metagenome</name>
    <dbReference type="NCBI Taxonomy" id="412755"/>
    <lineage>
        <taxon>unclassified sequences</taxon>
        <taxon>metagenomes</taxon>
        <taxon>ecological metagenomes</taxon>
    </lineage>
</organism>
<accession>A0A0F9DEU7</accession>
<reference evidence="2" key="1">
    <citation type="journal article" date="2015" name="Nature">
        <title>Complex archaea that bridge the gap between prokaryotes and eukaryotes.</title>
        <authorList>
            <person name="Spang A."/>
            <person name="Saw J.H."/>
            <person name="Jorgensen S.L."/>
            <person name="Zaremba-Niedzwiedzka K."/>
            <person name="Martijn J."/>
            <person name="Lind A.E."/>
            <person name="van Eijk R."/>
            <person name="Schleper C."/>
            <person name="Guy L."/>
            <person name="Ettema T.J."/>
        </authorList>
    </citation>
    <scope>NUCLEOTIDE SEQUENCE</scope>
</reference>
<dbReference type="AlphaFoldDB" id="A0A0F9DEU7"/>
<name>A0A0F9DEU7_9ZZZZ</name>
<gene>
    <name evidence="2" type="ORF">LCGC14_2287260</name>
</gene>
<dbReference type="EMBL" id="LAZR01031958">
    <property type="protein sequence ID" value="KKL52266.1"/>
    <property type="molecule type" value="Genomic_DNA"/>
</dbReference>
<comment type="caution">
    <text evidence="2">The sequence shown here is derived from an EMBL/GenBank/DDBJ whole genome shotgun (WGS) entry which is preliminary data.</text>
</comment>
<proteinExistence type="predicted"/>
<dbReference type="Pfam" id="PF18909">
    <property type="entry name" value="dGTP_diPhyd_N"/>
    <property type="match status" value="1"/>
</dbReference>